<organism evidence="3 4">
    <name type="scientific">Klenkia sesuvii</name>
    <dbReference type="NCBI Taxonomy" id="3103137"/>
    <lineage>
        <taxon>Bacteria</taxon>
        <taxon>Bacillati</taxon>
        <taxon>Actinomycetota</taxon>
        <taxon>Actinomycetes</taxon>
        <taxon>Geodermatophilales</taxon>
        <taxon>Geodermatophilaceae</taxon>
        <taxon>Klenkia</taxon>
    </lineage>
</organism>
<name>A0ABU8DYW8_9ACTN</name>
<dbReference type="Gene3D" id="2.120.10.30">
    <property type="entry name" value="TolB, C-terminal domain"/>
    <property type="match status" value="1"/>
</dbReference>
<dbReference type="InterPro" id="IPR001375">
    <property type="entry name" value="Peptidase_S9_cat"/>
</dbReference>
<protein>
    <submittedName>
        <fullName evidence="3">Alpha/beta fold hydrolase</fullName>
    </submittedName>
</protein>
<proteinExistence type="predicted"/>
<evidence type="ECO:0000256" key="1">
    <source>
        <dbReference type="ARBA" id="ARBA00022801"/>
    </source>
</evidence>
<dbReference type="PANTHER" id="PTHR42776:SF27">
    <property type="entry name" value="DIPEPTIDYL PEPTIDASE FAMILY MEMBER 6"/>
    <property type="match status" value="1"/>
</dbReference>
<dbReference type="SUPFAM" id="SSF53474">
    <property type="entry name" value="alpha/beta-Hydrolases"/>
    <property type="match status" value="1"/>
</dbReference>
<dbReference type="GO" id="GO:0016787">
    <property type="term" value="F:hydrolase activity"/>
    <property type="evidence" value="ECO:0007669"/>
    <property type="project" value="UniProtKB-KW"/>
</dbReference>
<dbReference type="SUPFAM" id="SSF50993">
    <property type="entry name" value="Peptidase/esterase 'gauge' domain"/>
    <property type="match status" value="1"/>
</dbReference>
<dbReference type="Proteomes" id="UP001361570">
    <property type="component" value="Unassembled WGS sequence"/>
</dbReference>
<dbReference type="Pfam" id="PF00326">
    <property type="entry name" value="Peptidase_S9"/>
    <property type="match status" value="1"/>
</dbReference>
<dbReference type="InterPro" id="IPR002470">
    <property type="entry name" value="Peptidase_S9A"/>
</dbReference>
<evidence type="ECO:0000313" key="4">
    <source>
        <dbReference type="Proteomes" id="UP001361570"/>
    </source>
</evidence>
<dbReference type="Gene3D" id="3.40.50.1820">
    <property type="entry name" value="alpha/beta hydrolase"/>
    <property type="match status" value="1"/>
</dbReference>
<dbReference type="RefSeq" id="WP_336405143.1">
    <property type="nucleotide sequence ID" value="NZ_JBAPLU010000016.1"/>
</dbReference>
<dbReference type="InterPro" id="IPR029058">
    <property type="entry name" value="AB_hydrolase_fold"/>
</dbReference>
<dbReference type="PRINTS" id="PR00862">
    <property type="entry name" value="PROLIGOPTASE"/>
</dbReference>
<gene>
    <name evidence="3" type="ORF">TEK04_14920</name>
</gene>
<dbReference type="PANTHER" id="PTHR42776">
    <property type="entry name" value="SERINE PEPTIDASE S9 FAMILY MEMBER"/>
    <property type="match status" value="1"/>
</dbReference>
<dbReference type="SUPFAM" id="SSF82171">
    <property type="entry name" value="DPP6 N-terminal domain-like"/>
    <property type="match status" value="1"/>
</dbReference>
<dbReference type="EMBL" id="JBAPLU010000016">
    <property type="protein sequence ID" value="MEI4273018.1"/>
    <property type="molecule type" value="Genomic_DNA"/>
</dbReference>
<comment type="caution">
    <text evidence="3">The sequence shown here is derived from an EMBL/GenBank/DDBJ whole genome shotgun (WGS) entry which is preliminary data.</text>
</comment>
<reference evidence="3 4" key="1">
    <citation type="submission" date="2024-03" db="EMBL/GenBank/DDBJ databases">
        <title>Draft genome sequence of Klenkia sp. LSe6-5.</title>
        <authorList>
            <person name="Duangmal K."/>
            <person name="Chantavorakit T."/>
        </authorList>
    </citation>
    <scope>NUCLEOTIDE SEQUENCE [LARGE SCALE GENOMIC DNA]</scope>
    <source>
        <strain evidence="3 4">LSe6-5</strain>
    </source>
</reference>
<keyword evidence="4" id="KW-1185">Reference proteome</keyword>
<dbReference type="InterPro" id="IPR011042">
    <property type="entry name" value="6-blade_b-propeller_TolB-like"/>
</dbReference>
<evidence type="ECO:0000259" key="2">
    <source>
        <dbReference type="Pfam" id="PF00326"/>
    </source>
</evidence>
<evidence type="ECO:0000313" key="3">
    <source>
        <dbReference type="EMBL" id="MEI4273018.1"/>
    </source>
</evidence>
<accession>A0ABU8DYW8</accession>
<feature type="domain" description="Peptidase S9 prolyl oligopeptidase catalytic" evidence="2">
    <location>
        <begin position="415"/>
        <end position="616"/>
    </location>
</feature>
<sequence>MTRSDLQRARPDGTPGVAAELASAAGAWCPALAPDGTRVACVGDRSGRPRLEVVTLDQRTPPAVLSGPDQEVVSVAWSPDGAWLAYLVSPGGSICAELWAVRPDGTDRRRVLGEDPRTTVFAGGWTARPGHYACTVSRGAEADVVVVDVVTGAVRTLARGGFLALTSVAPDESRLLARRGPRGWRHVVLVDVATGRQQRVVPAGAPGGRQSEDGRFAPDGRAVYLRAAQPGPLDEDRTALVVVPLDEDGVPGAARVVVGRRDADLDGYAVRADGTVLCVWNAGGTTELDVRRVADGELVRRIRLPEPVLPGWSLAADGTGLVAELTGPGTPRSLHHLDLREDSAGAVSRLPSSPRRPDADLLVTPVRHHYRASDGLALDGWLYRPRGAVGPQRTVVSFHGGPEGQERPVWSPLAQALVAAGVTVFAPNVRGSGGRGTAFAALDDVGAREASFTDVVDTVTHLVEAGIAAPGRVGAHGWSYGGYLTLVALTRWPDLFAAGVSLAGMSDLRTFFADTEPWMAAASVTEYGDPAADREMLATLSPATALGRLRVPVLLAHGDRDTNVPVTESVQAHRALTALGRQAELLLLPGEGHTVVGRENVVTVIGATVGWFDRWL</sequence>
<keyword evidence="1 3" id="KW-0378">Hydrolase</keyword>